<geneLocation type="plasmid" evidence="12 13">
    <name>pMM59_01</name>
</geneLocation>
<dbReference type="InterPro" id="IPR006204">
    <property type="entry name" value="GHMP_kinase_N_dom"/>
</dbReference>
<keyword evidence="13" id="KW-1185">Reference proteome</keyword>
<comment type="function">
    <text evidence="9">Catalyzes the phosphorylation of the position 2 hydroxy group of 4-diphosphocytidyl-2C-methyl-D-erythritol.</text>
</comment>
<dbReference type="InterPro" id="IPR014721">
    <property type="entry name" value="Ribsml_uS5_D2-typ_fold_subgr"/>
</dbReference>
<evidence type="ECO:0000256" key="4">
    <source>
        <dbReference type="ARBA" id="ARBA00022679"/>
    </source>
</evidence>
<dbReference type="GO" id="GO:0016114">
    <property type="term" value="P:terpenoid biosynthetic process"/>
    <property type="evidence" value="ECO:0007669"/>
    <property type="project" value="UniProtKB-UniRule"/>
</dbReference>
<keyword evidence="9" id="KW-0414">Isoprene biosynthesis</keyword>
<evidence type="ECO:0000256" key="1">
    <source>
        <dbReference type="ARBA" id="ARBA00009684"/>
    </source>
</evidence>
<dbReference type="EC" id="2.7.1.148" evidence="2 9"/>
<dbReference type="NCBIfam" id="TIGR00154">
    <property type="entry name" value="ispE"/>
    <property type="match status" value="1"/>
</dbReference>
<dbReference type="InterPro" id="IPR013750">
    <property type="entry name" value="GHMP_kinase_C_dom"/>
</dbReference>
<dbReference type="InterPro" id="IPR020568">
    <property type="entry name" value="Ribosomal_Su5_D2-typ_SF"/>
</dbReference>
<dbReference type="InterPro" id="IPR036554">
    <property type="entry name" value="GHMP_kinase_C_sf"/>
</dbReference>
<evidence type="ECO:0000313" key="12">
    <source>
        <dbReference type="EMBL" id="BCK86062.1"/>
    </source>
</evidence>
<dbReference type="Pfam" id="PF08544">
    <property type="entry name" value="GHMP_kinases_C"/>
    <property type="match status" value="1"/>
</dbReference>
<evidence type="ECO:0000256" key="3">
    <source>
        <dbReference type="ARBA" id="ARBA00017473"/>
    </source>
</evidence>
<dbReference type="Gene3D" id="3.30.70.890">
    <property type="entry name" value="GHMP kinase, C-terminal domain"/>
    <property type="match status" value="1"/>
</dbReference>
<feature type="active site" evidence="9">
    <location>
        <position position="9"/>
    </location>
</feature>
<feature type="domain" description="GHMP kinase N-terminal" evidence="10">
    <location>
        <begin position="68"/>
        <end position="143"/>
    </location>
</feature>
<evidence type="ECO:0000256" key="9">
    <source>
        <dbReference type="HAMAP-Rule" id="MF_00061"/>
    </source>
</evidence>
<comment type="similarity">
    <text evidence="1 9">Belongs to the GHMP kinase family. IspE subfamily.</text>
</comment>
<comment type="pathway">
    <text evidence="9">Isoprenoid biosynthesis; isopentenyl diphosphate biosynthesis via DXP pathway; isopentenyl diphosphate from 1-deoxy-D-xylulose 5-phosphate: step 3/6.</text>
</comment>
<dbReference type="UniPathway" id="UPA00056">
    <property type="reaction ID" value="UER00094"/>
</dbReference>
<dbReference type="SUPFAM" id="SSF55060">
    <property type="entry name" value="GHMP Kinase, C-terminal domain"/>
    <property type="match status" value="1"/>
</dbReference>
<dbReference type="Proteomes" id="UP000679848">
    <property type="component" value="Plasmid pMM59_01"/>
</dbReference>
<dbReference type="SUPFAM" id="SSF54211">
    <property type="entry name" value="Ribosomal protein S5 domain 2-like"/>
    <property type="match status" value="1"/>
</dbReference>
<feature type="active site" evidence="9">
    <location>
        <position position="135"/>
    </location>
</feature>
<gene>
    <name evidence="9 12" type="primary">ispE</name>
    <name evidence="12" type="ORF">MM59RIKEN_33810</name>
</gene>
<dbReference type="PANTHER" id="PTHR43527">
    <property type="entry name" value="4-DIPHOSPHOCYTIDYL-2-C-METHYL-D-ERYTHRITOL KINASE, CHLOROPLASTIC"/>
    <property type="match status" value="1"/>
</dbReference>
<proteinExistence type="inferred from homology"/>
<keyword evidence="4 9" id="KW-0808">Transferase</keyword>
<evidence type="ECO:0000256" key="7">
    <source>
        <dbReference type="ARBA" id="ARBA00022840"/>
    </source>
</evidence>
<evidence type="ECO:0000259" key="11">
    <source>
        <dbReference type="Pfam" id="PF08544"/>
    </source>
</evidence>
<keyword evidence="12" id="KW-0614">Plasmid</keyword>
<organism evidence="12 13">
    <name type="scientific">Pusillibacter faecalis</name>
    <dbReference type="NCBI Taxonomy" id="2714358"/>
    <lineage>
        <taxon>Bacteria</taxon>
        <taxon>Bacillati</taxon>
        <taxon>Bacillota</taxon>
        <taxon>Clostridia</taxon>
        <taxon>Eubacteriales</taxon>
        <taxon>Oscillospiraceae</taxon>
        <taxon>Pusillibacter</taxon>
    </lineage>
</organism>
<sequence>MGTQQALAKVNLALDILGARPDGYHELRMVMQTVSLHDTVSVQETEGDFTLHVDGESFRPGETSMEERAAEAFFRAVGRSMPGISVTLKKRIPAYAGLGGGSADVAAVLRSLRQQYCPDMPEAELERIGLTVGSDVPFCIRGGTALAAGRGERLTDLPPLPPCWLVLCKPSFGIPTPELFALADTRQYLRRPDIEGMHLALRQGYLEGIAAKLCNVFEELLPPQYKEVFVIKERLLTLGALNASMSGSGPTVFGIFRSQETAERAAQALEREYTKTYLAEPVGKFQV</sequence>
<comment type="catalytic activity">
    <reaction evidence="9">
        <text>4-CDP-2-C-methyl-D-erythritol + ATP = 4-CDP-2-C-methyl-D-erythritol 2-phosphate + ADP + H(+)</text>
        <dbReference type="Rhea" id="RHEA:18437"/>
        <dbReference type="ChEBI" id="CHEBI:15378"/>
        <dbReference type="ChEBI" id="CHEBI:30616"/>
        <dbReference type="ChEBI" id="CHEBI:57823"/>
        <dbReference type="ChEBI" id="CHEBI:57919"/>
        <dbReference type="ChEBI" id="CHEBI:456216"/>
        <dbReference type="EC" id="2.7.1.148"/>
    </reaction>
</comment>
<dbReference type="AlphaFoldDB" id="A0A830QXC8"/>
<feature type="domain" description="GHMP kinase C-terminal" evidence="11">
    <location>
        <begin position="201"/>
        <end position="273"/>
    </location>
</feature>
<dbReference type="GO" id="GO:0005524">
    <property type="term" value="F:ATP binding"/>
    <property type="evidence" value="ECO:0007669"/>
    <property type="project" value="UniProtKB-UniRule"/>
</dbReference>
<feature type="binding site" evidence="9">
    <location>
        <begin position="93"/>
        <end position="103"/>
    </location>
    <ligand>
        <name>ATP</name>
        <dbReference type="ChEBI" id="CHEBI:30616"/>
    </ligand>
</feature>
<keyword evidence="6 9" id="KW-0418">Kinase</keyword>
<evidence type="ECO:0000256" key="8">
    <source>
        <dbReference type="ARBA" id="ARBA00032554"/>
    </source>
</evidence>
<evidence type="ECO:0000259" key="10">
    <source>
        <dbReference type="Pfam" id="PF00288"/>
    </source>
</evidence>
<dbReference type="KEGG" id="pfaa:MM59RIKEN_33810"/>
<keyword evidence="7 9" id="KW-0067">ATP-binding</keyword>
<dbReference type="GO" id="GO:0050515">
    <property type="term" value="F:4-(cytidine 5'-diphospho)-2-C-methyl-D-erythritol kinase activity"/>
    <property type="evidence" value="ECO:0007669"/>
    <property type="project" value="UniProtKB-UniRule"/>
</dbReference>
<dbReference type="PANTHER" id="PTHR43527:SF2">
    <property type="entry name" value="4-DIPHOSPHOCYTIDYL-2-C-METHYL-D-ERYTHRITOL KINASE, CHLOROPLASTIC"/>
    <property type="match status" value="1"/>
</dbReference>
<dbReference type="Pfam" id="PF00288">
    <property type="entry name" value="GHMP_kinases_N"/>
    <property type="match status" value="1"/>
</dbReference>
<dbReference type="Gene3D" id="3.30.230.10">
    <property type="match status" value="1"/>
</dbReference>
<evidence type="ECO:0000313" key="13">
    <source>
        <dbReference type="Proteomes" id="UP000679848"/>
    </source>
</evidence>
<evidence type="ECO:0000256" key="5">
    <source>
        <dbReference type="ARBA" id="ARBA00022741"/>
    </source>
</evidence>
<reference evidence="12" key="1">
    <citation type="submission" date="2020-09" db="EMBL/GenBank/DDBJ databases">
        <title>New species isolated from human feces.</title>
        <authorList>
            <person name="Kitahara M."/>
            <person name="Shigeno Y."/>
            <person name="Shime M."/>
            <person name="Matsumoto Y."/>
            <person name="Nakamura S."/>
            <person name="Motooka D."/>
            <person name="Fukuoka S."/>
            <person name="Nishikawa H."/>
            <person name="Benno Y."/>
        </authorList>
    </citation>
    <scope>NUCLEOTIDE SEQUENCE</scope>
    <source>
        <strain evidence="12">MM59</strain>
        <plasmid evidence="12">pMM59_01</plasmid>
    </source>
</reference>
<dbReference type="EMBL" id="AP023421">
    <property type="protein sequence ID" value="BCK86062.1"/>
    <property type="molecule type" value="Genomic_DNA"/>
</dbReference>
<accession>A0A830QXC8</accession>
<dbReference type="PIRSF" id="PIRSF010376">
    <property type="entry name" value="IspE"/>
    <property type="match status" value="1"/>
</dbReference>
<evidence type="ECO:0000256" key="2">
    <source>
        <dbReference type="ARBA" id="ARBA00012052"/>
    </source>
</evidence>
<dbReference type="HAMAP" id="MF_00061">
    <property type="entry name" value="IspE"/>
    <property type="match status" value="1"/>
</dbReference>
<dbReference type="RefSeq" id="WP_187031008.1">
    <property type="nucleotide sequence ID" value="NZ_AP023421.1"/>
</dbReference>
<dbReference type="GO" id="GO:0019288">
    <property type="term" value="P:isopentenyl diphosphate biosynthetic process, methylerythritol 4-phosphate pathway"/>
    <property type="evidence" value="ECO:0007669"/>
    <property type="project" value="UniProtKB-UniRule"/>
</dbReference>
<evidence type="ECO:0000256" key="6">
    <source>
        <dbReference type="ARBA" id="ARBA00022777"/>
    </source>
</evidence>
<name>A0A830QXC8_9FIRM</name>
<protein>
    <recommendedName>
        <fullName evidence="3 9">4-diphosphocytidyl-2-C-methyl-D-erythritol kinase</fullName>
        <shortName evidence="9">CMK</shortName>
        <ecNumber evidence="2 9">2.7.1.148</ecNumber>
    </recommendedName>
    <alternativeName>
        <fullName evidence="8 9">4-(cytidine-5'-diphospho)-2-C-methyl-D-erythritol kinase</fullName>
    </alternativeName>
</protein>
<keyword evidence="5 9" id="KW-0547">Nucleotide-binding</keyword>
<dbReference type="InterPro" id="IPR004424">
    <property type="entry name" value="IspE"/>
</dbReference>